<dbReference type="GeneID" id="115634243"/>
<dbReference type="OrthoDB" id="10002170at2759"/>
<accession>A0A6J2UKE2</accession>
<dbReference type="GO" id="GO:0003676">
    <property type="term" value="F:nucleic acid binding"/>
    <property type="evidence" value="ECO:0007669"/>
    <property type="project" value="InterPro"/>
</dbReference>
<evidence type="ECO:0000313" key="5">
    <source>
        <dbReference type="RefSeq" id="XP_030387697.1"/>
    </source>
</evidence>
<organism evidence="4 5">
    <name type="scientific">Drosophila lebanonensis</name>
    <name type="common">Fruit fly</name>
    <name type="synonym">Scaptodrosophila lebanonensis</name>
    <dbReference type="NCBI Taxonomy" id="7225"/>
    <lineage>
        <taxon>Eukaryota</taxon>
        <taxon>Metazoa</taxon>
        <taxon>Ecdysozoa</taxon>
        <taxon>Arthropoda</taxon>
        <taxon>Hexapoda</taxon>
        <taxon>Insecta</taxon>
        <taxon>Pterygota</taxon>
        <taxon>Neoptera</taxon>
        <taxon>Endopterygota</taxon>
        <taxon>Diptera</taxon>
        <taxon>Brachycera</taxon>
        <taxon>Muscomorpha</taxon>
        <taxon>Ephydroidea</taxon>
        <taxon>Drosophilidae</taxon>
        <taxon>Scaptodrosophila</taxon>
    </lineage>
</organism>
<dbReference type="GO" id="GO:0005634">
    <property type="term" value="C:nucleus"/>
    <property type="evidence" value="ECO:0007669"/>
    <property type="project" value="UniProtKB-ARBA"/>
</dbReference>
<dbReference type="AlphaFoldDB" id="A0A6J2UKE2"/>
<protein>
    <submittedName>
        <fullName evidence="5">Uncharacterized protein LOC115634243</fullName>
    </submittedName>
</protein>
<dbReference type="Gene3D" id="3.40.1350.10">
    <property type="match status" value="1"/>
</dbReference>
<dbReference type="SUPFAM" id="SSF53032">
    <property type="entry name" value="tRNA-intron endonuclease catalytic domain-like"/>
    <property type="match status" value="1"/>
</dbReference>
<evidence type="ECO:0000259" key="3">
    <source>
        <dbReference type="Pfam" id="PF09631"/>
    </source>
</evidence>
<dbReference type="Pfam" id="PF09631">
    <property type="entry name" value="Sen15"/>
    <property type="match status" value="1"/>
</dbReference>
<evidence type="ECO:0000256" key="1">
    <source>
        <dbReference type="ARBA" id="ARBA00006091"/>
    </source>
</evidence>
<dbReference type="InterPro" id="IPR011856">
    <property type="entry name" value="tRNA_endonuc-like_dom_sf"/>
</dbReference>
<feature type="domain" description="tRNA-splicing endonuclease subunit Sen15" evidence="3">
    <location>
        <begin position="22"/>
        <end position="106"/>
    </location>
</feature>
<dbReference type="CTD" id="116461"/>
<keyword evidence="4" id="KW-1185">Reference proteome</keyword>
<comment type="similarity">
    <text evidence="1">Belongs to the SEN15 family.</text>
</comment>
<name>A0A6J2UKE2_DROLE</name>
<sequence>MLQQRVLQTGGMDAINSALAKQVCTDLMKDNNLTNIKIDYDKDLEAVYLWSQYEDGRLVAFLPTLYSKSIDFTLVNNLQQKLSSSITFLAIVDNTANILYYQISNKLLEKQ</sequence>
<dbReference type="InterPro" id="IPR018593">
    <property type="entry name" value="tRNA-endonuc_su_Sen15"/>
</dbReference>
<evidence type="ECO:0000256" key="2">
    <source>
        <dbReference type="ARBA" id="ARBA00022694"/>
    </source>
</evidence>
<evidence type="ECO:0000313" key="4">
    <source>
        <dbReference type="Proteomes" id="UP000504634"/>
    </source>
</evidence>
<proteinExistence type="inferred from homology"/>
<dbReference type="InterPro" id="IPR036167">
    <property type="entry name" value="tRNA_intron_Endo_cat-like_sf"/>
</dbReference>
<reference evidence="5" key="1">
    <citation type="submission" date="2025-08" db="UniProtKB">
        <authorList>
            <consortium name="RefSeq"/>
        </authorList>
    </citation>
    <scope>IDENTIFICATION</scope>
    <source>
        <strain evidence="5">11010-0011.00</strain>
        <tissue evidence="5">Whole body</tissue>
    </source>
</reference>
<dbReference type="Proteomes" id="UP000504634">
    <property type="component" value="Unplaced"/>
</dbReference>
<dbReference type="GO" id="GO:0006388">
    <property type="term" value="P:tRNA splicing, via endonucleolytic cleavage and ligation"/>
    <property type="evidence" value="ECO:0007669"/>
    <property type="project" value="InterPro"/>
</dbReference>
<gene>
    <name evidence="5" type="primary">LOC115634243</name>
</gene>
<keyword evidence="2" id="KW-0819">tRNA processing</keyword>
<dbReference type="RefSeq" id="XP_030387697.1">
    <property type="nucleotide sequence ID" value="XM_030531837.1"/>
</dbReference>